<dbReference type="RefSeq" id="XP_008721187.1">
    <property type="nucleotide sequence ID" value="XM_008722965.1"/>
</dbReference>
<dbReference type="AlphaFoldDB" id="W2RKY3"/>
<comment type="similarity">
    <text evidence="1">Belongs to the universal ribosomal protein uL1 family.</text>
</comment>
<dbReference type="HOGENOM" id="CLU_062853_1_0_1"/>
<protein>
    <submittedName>
        <fullName evidence="4">Ribosomal protein L1</fullName>
    </submittedName>
</protein>
<keyword evidence="3" id="KW-0687">Ribonucleoprotein</keyword>
<dbReference type="STRING" id="1220924.W2RKY3"/>
<dbReference type="OrthoDB" id="1747252at2759"/>
<evidence type="ECO:0000313" key="4">
    <source>
        <dbReference type="EMBL" id="ETN36369.1"/>
    </source>
</evidence>
<dbReference type="Gene3D" id="3.40.50.790">
    <property type="match status" value="1"/>
</dbReference>
<dbReference type="eggNOG" id="KOG1569">
    <property type="taxonomic scope" value="Eukaryota"/>
</dbReference>
<dbReference type="CDD" id="cd00403">
    <property type="entry name" value="Ribosomal_L1"/>
    <property type="match status" value="1"/>
</dbReference>
<keyword evidence="5" id="KW-1185">Reference proteome</keyword>
<keyword evidence="2 4" id="KW-0689">Ribosomal protein</keyword>
<dbReference type="PANTHER" id="PTHR36427:SF3">
    <property type="entry name" value="LARGE RIBOSOMAL SUBUNIT PROTEIN UL1M"/>
    <property type="match status" value="1"/>
</dbReference>
<dbReference type="FunCoup" id="W2RKY3">
    <property type="interactions" value="249"/>
</dbReference>
<dbReference type="InParanoid" id="W2RKY3"/>
<sequence>MATISIYRPSSVLSLSRSFAPSSSSSICRCFSTTPSAFAQQGKSRKEKAAKEKLKKKRKRNPYYKFYNLKEMEQYTLCDAIQYLKAFEVGRSPDSSKYEAHVKLKTKKSGPVIRPNQVQLPYPVKSDVRFAVICPPDSKAAREAKEAGAVLVGEEDIFEDIKSGKAQFERLIAHPKSMEKIQKSGLPRILGPKGLMPNVKNGTISTTPGELLRRLVGGALYRERMGVIRMAVGQLGFTPDMLRDNLRAFVSRIKEDASKLPEDTAKDINEVVLSSTNGPGFSLNGQFRTEKSPPTWQLTV</sequence>
<evidence type="ECO:0000256" key="1">
    <source>
        <dbReference type="ARBA" id="ARBA00010531"/>
    </source>
</evidence>
<proteinExistence type="inferred from homology"/>
<evidence type="ECO:0000256" key="2">
    <source>
        <dbReference type="ARBA" id="ARBA00022980"/>
    </source>
</evidence>
<dbReference type="GO" id="GO:0005762">
    <property type="term" value="C:mitochondrial large ribosomal subunit"/>
    <property type="evidence" value="ECO:0007669"/>
    <property type="project" value="TreeGrafter"/>
</dbReference>
<dbReference type="FunFam" id="3.40.50.790:FF:000001">
    <property type="entry name" value="50S ribosomal protein L1"/>
    <property type="match status" value="1"/>
</dbReference>
<reference evidence="4 5" key="1">
    <citation type="submission" date="2013-03" db="EMBL/GenBank/DDBJ databases">
        <title>The Genome Sequence of Phialophora europaea CBS 101466.</title>
        <authorList>
            <consortium name="The Broad Institute Genomics Platform"/>
            <person name="Cuomo C."/>
            <person name="de Hoog S."/>
            <person name="Gorbushina A."/>
            <person name="Walker B."/>
            <person name="Young S.K."/>
            <person name="Zeng Q."/>
            <person name="Gargeya S."/>
            <person name="Fitzgerald M."/>
            <person name="Haas B."/>
            <person name="Abouelleil A."/>
            <person name="Allen A.W."/>
            <person name="Alvarado L."/>
            <person name="Arachchi H.M."/>
            <person name="Berlin A.M."/>
            <person name="Chapman S.B."/>
            <person name="Gainer-Dewar J."/>
            <person name="Goldberg J."/>
            <person name="Griggs A."/>
            <person name="Gujja S."/>
            <person name="Hansen M."/>
            <person name="Howarth C."/>
            <person name="Imamovic A."/>
            <person name="Ireland A."/>
            <person name="Larimer J."/>
            <person name="McCowan C."/>
            <person name="Murphy C."/>
            <person name="Pearson M."/>
            <person name="Poon T.W."/>
            <person name="Priest M."/>
            <person name="Roberts A."/>
            <person name="Saif S."/>
            <person name="Shea T."/>
            <person name="Sisk P."/>
            <person name="Sykes S."/>
            <person name="Wortman J."/>
            <person name="Nusbaum C."/>
            <person name="Birren B."/>
        </authorList>
    </citation>
    <scope>NUCLEOTIDE SEQUENCE [LARGE SCALE GENOMIC DNA]</scope>
    <source>
        <strain evidence="4 5">CBS 101466</strain>
    </source>
</reference>
<dbReference type="SUPFAM" id="SSF56808">
    <property type="entry name" value="Ribosomal protein L1"/>
    <property type="match status" value="1"/>
</dbReference>
<dbReference type="Gene3D" id="3.30.190.20">
    <property type="match status" value="1"/>
</dbReference>
<evidence type="ECO:0000313" key="5">
    <source>
        <dbReference type="Proteomes" id="UP000030752"/>
    </source>
</evidence>
<dbReference type="GeneID" id="19975985"/>
<dbReference type="Pfam" id="PF00687">
    <property type="entry name" value="Ribosomal_L1"/>
    <property type="match status" value="1"/>
</dbReference>
<dbReference type="EMBL" id="KB822725">
    <property type="protein sequence ID" value="ETN36369.1"/>
    <property type="molecule type" value="Genomic_DNA"/>
</dbReference>
<dbReference type="Proteomes" id="UP000030752">
    <property type="component" value="Unassembled WGS sequence"/>
</dbReference>
<organism evidence="4 5">
    <name type="scientific">Cyphellophora europaea (strain CBS 101466)</name>
    <name type="common">Phialophora europaea</name>
    <dbReference type="NCBI Taxonomy" id="1220924"/>
    <lineage>
        <taxon>Eukaryota</taxon>
        <taxon>Fungi</taxon>
        <taxon>Dikarya</taxon>
        <taxon>Ascomycota</taxon>
        <taxon>Pezizomycotina</taxon>
        <taxon>Eurotiomycetes</taxon>
        <taxon>Chaetothyriomycetidae</taxon>
        <taxon>Chaetothyriales</taxon>
        <taxon>Cyphellophoraceae</taxon>
        <taxon>Cyphellophora</taxon>
    </lineage>
</organism>
<dbReference type="InterPro" id="IPR028364">
    <property type="entry name" value="Ribosomal_uL1/biogenesis"/>
</dbReference>
<dbReference type="VEuPathDB" id="FungiDB:HMPREF1541_08646"/>
<accession>W2RKY3</accession>
<dbReference type="InterPro" id="IPR023674">
    <property type="entry name" value="Ribosomal_uL1-like"/>
</dbReference>
<dbReference type="PANTHER" id="PTHR36427">
    <property type="entry name" value="54S RIBOSOMAL PROTEIN L1, MITOCHONDRIAL"/>
    <property type="match status" value="1"/>
</dbReference>
<dbReference type="InterPro" id="IPR016095">
    <property type="entry name" value="Ribosomal_uL1_3-a/b-sand"/>
</dbReference>
<evidence type="ECO:0000256" key="3">
    <source>
        <dbReference type="ARBA" id="ARBA00023274"/>
    </source>
</evidence>
<name>W2RKY3_CYPE1</name>
<dbReference type="GO" id="GO:0003735">
    <property type="term" value="F:structural constituent of ribosome"/>
    <property type="evidence" value="ECO:0007669"/>
    <property type="project" value="TreeGrafter"/>
</dbReference>
<gene>
    <name evidence="4" type="ORF">HMPREF1541_08646</name>
</gene>